<organism evidence="1 2">
    <name type="scientific">Pseudomonas inefficax</name>
    <dbReference type="NCBI Taxonomy" id="2078786"/>
    <lineage>
        <taxon>Bacteria</taxon>
        <taxon>Pseudomonadati</taxon>
        <taxon>Pseudomonadota</taxon>
        <taxon>Gammaproteobacteria</taxon>
        <taxon>Pseudomonadales</taxon>
        <taxon>Pseudomonadaceae</taxon>
        <taxon>Pseudomonas</taxon>
    </lineage>
</organism>
<name>A0AAQ1PC50_9PSED</name>
<sequence>MWRKKRVGVLRLSMFGHPDIGEPLLTGTVFRCVSVLKRHETLSLCVQSDNGKSCRMLPVLPFPSQ</sequence>
<protein>
    <submittedName>
        <fullName evidence="1">Uncharacterized protein</fullName>
    </submittedName>
</protein>
<dbReference type="Proteomes" id="UP000294335">
    <property type="component" value="Unassembled WGS sequence"/>
</dbReference>
<evidence type="ECO:0000313" key="2">
    <source>
        <dbReference type="Proteomes" id="UP000294335"/>
    </source>
</evidence>
<gene>
    <name evidence="1" type="ORF">JV551A3_V1_2030001</name>
</gene>
<reference evidence="1 2" key="1">
    <citation type="submission" date="2018-02" db="EMBL/GenBank/DDBJ databases">
        <authorList>
            <person name="Dubost A."/>
        </authorList>
    </citation>
    <scope>NUCLEOTIDE SEQUENCE [LARGE SCALE GENOMIC DNA]</scope>
    <source>
        <strain evidence="2">JV551A3</strain>
    </source>
</reference>
<keyword evidence="2" id="KW-1185">Reference proteome</keyword>
<accession>A0AAQ1PC50</accession>
<comment type="caution">
    <text evidence="1">The sequence shown here is derived from an EMBL/GenBank/DDBJ whole genome shotgun (WGS) entry which is preliminary data.</text>
</comment>
<dbReference type="AlphaFoldDB" id="A0AAQ1PC50"/>
<proteinExistence type="predicted"/>
<dbReference type="EMBL" id="OPYN01000203">
    <property type="protein sequence ID" value="SPO63176.1"/>
    <property type="molecule type" value="Genomic_DNA"/>
</dbReference>
<evidence type="ECO:0000313" key="1">
    <source>
        <dbReference type="EMBL" id="SPO63176.1"/>
    </source>
</evidence>